<dbReference type="Gene3D" id="3.40.470.10">
    <property type="entry name" value="Uracil-DNA glycosylase-like domain"/>
    <property type="match status" value="1"/>
</dbReference>
<dbReference type="Pfam" id="PF03167">
    <property type="entry name" value="UDG"/>
    <property type="match status" value="1"/>
</dbReference>
<dbReference type="SMART" id="SM00987">
    <property type="entry name" value="UreE_C"/>
    <property type="match status" value="1"/>
</dbReference>
<dbReference type="InterPro" id="IPR036895">
    <property type="entry name" value="Uracil-DNA_glycosylase-like_sf"/>
</dbReference>
<dbReference type="NCBIfam" id="NF003592">
    <property type="entry name" value="PRK05254.1-5"/>
    <property type="match status" value="1"/>
</dbReference>
<dbReference type="PANTHER" id="PTHR11264">
    <property type="entry name" value="URACIL-DNA GLYCOSYLASE"/>
    <property type="match status" value="1"/>
</dbReference>
<evidence type="ECO:0000256" key="3">
    <source>
        <dbReference type="ARBA" id="ARBA00008184"/>
    </source>
</evidence>
<dbReference type="NCBIfam" id="TIGR00628">
    <property type="entry name" value="ung"/>
    <property type="match status" value="1"/>
</dbReference>
<evidence type="ECO:0000256" key="6">
    <source>
        <dbReference type="ARBA" id="ARBA00022763"/>
    </source>
</evidence>
<name>A0A3L7DVH3_9GAMM</name>
<proteinExistence type="inferred from homology"/>
<dbReference type="AlphaFoldDB" id="A0A3L7DVH3"/>
<feature type="region of interest" description="Disordered" evidence="12">
    <location>
        <begin position="1"/>
        <end position="44"/>
    </location>
</feature>
<dbReference type="EC" id="3.2.2.27" evidence="4 9"/>
<dbReference type="InterPro" id="IPR018085">
    <property type="entry name" value="Ura-DNA_Glyclase_AS"/>
</dbReference>
<comment type="catalytic activity">
    <reaction evidence="1 9 11">
        <text>Hydrolyzes single-stranded DNA or mismatched double-stranded DNA and polynucleotides, releasing free uracil.</text>
        <dbReference type="EC" id="3.2.2.27"/>
    </reaction>
</comment>
<organism evidence="14 15">
    <name type="scientific">Seongchinamella sediminis</name>
    <dbReference type="NCBI Taxonomy" id="2283635"/>
    <lineage>
        <taxon>Bacteria</taxon>
        <taxon>Pseudomonadati</taxon>
        <taxon>Pseudomonadota</taxon>
        <taxon>Gammaproteobacteria</taxon>
        <taxon>Cellvibrionales</taxon>
        <taxon>Halieaceae</taxon>
        <taxon>Seongchinamella</taxon>
    </lineage>
</organism>
<evidence type="ECO:0000259" key="13">
    <source>
        <dbReference type="SMART" id="SM00986"/>
    </source>
</evidence>
<dbReference type="PROSITE" id="PS00130">
    <property type="entry name" value="U_DNA_GLYCOSYLASE"/>
    <property type="match status" value="1"/>
</dbReference>
<gene>
    <name evidence="9" type="primary">ung</name>
    <name evidence="14" type="ORF">DWB85_12030</name>
</gene>
<keyword evidence="6 9" id="KW-0227">DNA damage</keyword>
<dbReference type="EMBL" id="QRAN01000012">
    <property type="protein sequence ID" value="RLQ21567.1"/>
    <property type="molecule type" value="Genomic_DNA"/>
</dbReference>
<dbReference type="SMART" id="SM00986">
    <property type="entry name" value="UDG"/>
    <property type="match status" value="1"/>
</dbReference>
<keyword evidence="7 9" id="KW-0378">Hydrolase</keyword>
<keyword evidence="9" id="KW-0963">Cytoplasm</keyword>
<dbReference type="FunFam" id="3.40.470.10:FF:000001">
    <property type="entry name" value="Uracil-DNA glycosylase"/>
    <property type="match status" value="1"/>
</dbReference>
<comment type="function">
    <text evidence="2 9 11">Excises uracil residues from the DNA which can arise as a result of misincorporation of dUMP residues by DNA polymerase or due to deamination of cytosine.</text>
</comment>
<evidence type="ECO:0000256" key="2">
    <source>
        <dbReference type="ARBA" id="ARBA00002631"/>
    </source>
</evidence>
<evidence type="ECO:0000256" key="7">
    <source>
        <dbReference type="ARBA" id="ARBA00022801"/>
    </source>
</evidence>
<evidence type="ECO:0000313" key="15">
    <source>
        <dbReference type="Proteomes" id="UP000265509"/>
    </source>
</evidence>
<evidence type="ECO:0000256" key="12">
    <source>
        <dbReference type="SAM" id="MobiDB-lite"/>
    </source>
</evidence>
<evidence type="ECO:0000313" key="14">
    <source>
        <dbReference type="EMBL" id="RLQ21567.1"/>
    </source>
</evidence>
<evidence type="ECO:0000256" key="10">
    <source>
        <dbReference type="PROSITE-ProRule" id="PRU10072"/>
    </source>
</evidence>
<dbReference type="NCBIfam" id="NF003589">
    <property type="entry name" value="PRK05254.1-2"/>
    <property type="match status" value="1"/>
</dbReference>
<dbReference type="GO" id="GO:0005737">
    <property type="term" value="C:cytoplasm"/>
    <property type="evidence" value="ECO:0007669"/>
    <property type="project" value="UniProtKB-SubCell"/>
</dbReference>
<dbReference type="GO" id="GO:0097510">
    <property type="term" value="P:base-excision repair, AP site formation via deaminated base removal"/>
    <property type="evidence" value="ECO:0007669"/>
    <property type="project" value="TreeGrafter"/>
</dbReference>
<accession>A0A3L7DVH3</accession>
<evidence type="ECO:0000256" key="9">
    <source>
        <dbReference type="HAMAP-Rule" id="MF_00148"/>
    </source>
</evidence>
<dbReference type="HAMAP" id="MF_00148">
    <property type="entry name" value="UDG"/>
    <property type="match status" value="1"/>
</dbReference>
<dbReference type="NCBIfam" id="NF003588">
    <property type="entry name" value="PRK05254.1-1"/>
    <property type="match status" value="1"/>
</dbReference>
<dbReference type="SUPFAM" id="SSF52141">
    <property type="entry name" value="Uracil-DNA glycosylase-like"/>
    <property type="match status" value="1"/>
</dbReference>
<dbReference type="CDD" id="cd10027">
    <property type="entry name" value="UDG-F1-like"/>
    <property type="match status" value="1"/>
</dbReference>
<dbReference type="NCBIfam" id="NF003591">
    <property type="entry name" value="PRK05254.1-4"/>
    <property type="match status" value="1"/>
</dbReference>
<dbReference type="Proteomes" id="UP000265509">
    <property type="component" value="Unassembled WGS sequence"/>
</dbReference>
<reference evidence="14 15" key="1">
    <citation type="submission" date="2018-07" db="EMBL/GenBank/DDBJ databases">
        <title>Halioglobus sp. genome submission.</title>
        <authorList>
            <person name="Ye M.-Q."/>
            <person name="Du Z.-J."/>
        </authorList>
    </citation>
    <scope>NUCLEOTIDE SEQUENCE [LARGE SCALE GENOMIC DNA]</scope>
    <source>
        <strain evidence="14 15">U0301</strain>
    </source>
</reference>
<keyword evidence="15" id="KW-1185">Reference proteome</keyword>
<keyword evidence="8 9" id="KW-0234">DNA repair</keyword>
<dbReference type="PANTHER" id="PTHR11264:SF0">
    <property type="entry name" value="URACIL-DNA GLYCOSYLASE"/>
    <property type="match status" value="1"/>
</dbReference>
<evidence type="ECO:0000256" key="8">
    <source>
        <dbReference type="ARBA" id="ARBA00023204"/>
    </source>
</evidence>
<comment type="subcellular location">
    <subcellularLocation>
        <location evidence="9">Cytoplasm</location>
    </subcellularLocation>
</comment>
<evidence type="ECO:0000256" key="4">
    <source>
        <dbReference type="ARBA" id="ARBA00012030"/>
    </source>
</evidence>
<evidence type="ECO:0000256" key="5">
    <source>
        <dbReference type="ARBA" id="ARBA00018429"/>
    </source>
</evidence>
<dbReference type="GO" id="GO:0004844">
    <property type="term" value="F:uracil DNA N-glycosylase activity"/>
    <property type="evidence" value="ECO:0007669"/>
    <property type="project" value="UniProtKB-UniRule"/>
</dbReference>
<sequence length="278" mass="31001">MSAVPGGWRRSTPHPWRPPRTPLRGRRNAASSLPRSRSAASRYSCRRPVTERTVKLEPSWLEPLAAEFEQPYMQQLRAFLQGEKAAGKRIFPAGDEMFSAFDHTPLDAVKVVILGQDPYHGEGQAHGLCFSVRPGTRVPPSLQNIYKEINAELGLPIPDHGYLTHWADQGVLLLNSVLSVESARAASHQGKGWESFTDRVIEIINTRREGVVFMLWGSYAQRKGAIIDRQRHCVLTAPHPSPLSAHRGFFGCGHFRAANEYLQDRGQAPIDWSLPALA</sequence>
<keyword evidence="14" id="KW-0326">Glycosidase</keyword>
<evidence type="ECO:0000256" key="1">
    <source>
        <dbReference type="ARBA" id="ARBA00001400"/>
    </source>
</evidence>
<feature type="domain" description="Uracil-DNA glycosylase-like" evidence="13">
    <location>
        <begin position="102"/>
        <end position="262"/>
    </location>
</feature>
<feature type="compositionally biased region" description="Low complexity" evidence="12">
    <location>
        <begin position="28"/>
        <end position="44"/>
    </location>
</feature>
<feature type="active site" description="Proton acceptor" evidence="9 10">
    <location>
        <position position="117"/>
    </location>
</feature>
<dbReference type="OrthoDB" id="9804372at2"/>
<protein>
    <recommendedName>
        <fullName evidence="5 9">Uracil-DNA glycosylase</fullName>
        <shortName evidence="9">UDG</shortName>
        <ecNumber evidence="4 9">3.2.2.27</ecNumber>
    </recommendedName>
</protein>
<comment type="similarity">
    <text evidence="3 9 11">Belongs to the uracil-DNA glycosylase (UDG) superfamily. UNG family.</text>
</comment>
<dbReference type="InterPro" id="IPR005122">
    <property type="entry name" value="Uracil-DNA_glycosylase-like"/>
</dbReference>
<comment type="caution">
    <text evidence="14">The sequence shown here is derived from an EMBL/GenBank/DDBJ whole genome shotgun (WGS) entry which is preliminary data.</text>
</comment>
<dbReference type="InterPro" id="IPR002043">
    <property type="entry name" value="UDG_fam1"/>
</dbReference>
<evidence type="ECO:0000256" key="11">
    <source>
        <dbReference type="RuleBase" id="RU003780"/>
    </source>
</evidence>